<accession>X1PJ64</accession>
<dbReference type="GO" id="GO:0003824">
    <property type="term" value="F:catalytic activity"/>
    <property type="evidence" value="ECO:0007669"/>
    <property type="project" value="InterPro"/>
</dbReference>
<reference evidence="6" key="1">
    <citation type="journal article" date="2014" name="Front. Microbiol.">
        <title>High frequency of phylogenetically diverse reductive dehalogenase-homologous genes in deep subseafloor sedimentary metagenomes.</title>
        <authorList>
            <person name="Kawai M."/>
            <person name="Futagami T."/>
            <person name="Toyoda A."/>
            <person name="Takaki Y."/>
            <person name="Nishi S."/>
            <person name="Hori S."/>
            <person name="Arai W."/>
            <person name="Tsubouchi T."/>
            <person name="Morono Y."/>
            <person name="Uchiyama I."/>
            <person name="Ito T."/>
            <person name="Fujiyama A."/>
            <person name="Inagaki F."/>
            <person name="Takami H."/>
        </authorList>
    </citation>
    <scope>NUCLEOTIDE SEQUENCE</scope>
    <source>
        <strain evidence="6">Expedition CK06-06</strain>
    </source>
</reference>
<sequence>EPTWSRGDSEMRKQIAKPISGGLILSYKCPSQCRHCMYACSPKWKADWISEADLEKILVQLSKYIEPSPYGSQAVSLNNGLHFTGGEPFLNYELLCQAVDIAEKLNIPSTFVETNSYWCTSDELTRERLELLKKKGLKGIMISVNPFYLEYVPFERTERAIRIGQEIFGNNLMVYQLEYYRRFKEAGIKGKVAFEDYFRLEGRDNFVRNVEFFITGRAAYTLKGTFGESFPRYRASHFFSQPCRP</sequence>
<keyword evidence="3" id="KW-0408">Iron</keyword>
<gene>
    <name evidence="6" type="ORF">S06H3_53308</name>
</gene>
<proteinExistence type="predicted"/>
<dbReference type="GO" id="GO:0046872">
    <property type="term" value="F:metal ion binding"/>
    <property type="evidence" value="ECO:0007669"/>
    <property type="project" value="UniProtKB-KW"/>
</dbReference>
<evidence type="ECO:0000256" key="3">
    <source>
        <dbReference type="ARBA" id="ARBA00023004"/>
    </source>
</evidence>
<dbReference type="PANTHER" id="PTHR11228">
    <property type="entry name" value="RADICAL SAM DOMAIN PROTEIN"/>
    <property type="match status" value="1"/>
</dbReference>
<protein>
    <recommendedName>
        <fullName evidence="5">Radical SAM core domain-containing protein</fullName>
    </recommendedName>
</protein>
<evidence type="ECO:0000256" key="2">
    <source>
        <dbReference type="ARBA" id="ARBA00022723"/>
    </source>
</evidence>
<dbReference type="PANTHER" id="PTHR11228:SF7">
    <property type="entry name" value="PQQA PEPTIDE CYCLASE"/>
    <property type="match status" value="1"/>
</dbReference>
<organism evidence="6">
    <name type="scientific">marine sediment metagenome</name>
    <dbReference type="NCBI Taxonomy" id="412755"/>
    <lineage>
        <taxon>unclassified sequences</taxon>
        <taxon>metagenomes</taxon>
        <taxon>ecological metagenomes</taxon>
    </lineage>
</organism>
<keyword evidence="4" id="KW-0411">Iron-sulfur</keyword>
<keyword evidence="2" id="KW-0479">Metal-binding</keyword>
<dbReference type="SFLD" id="SFLDS00029">
    <property type="entry name" value="Radical_SAM"/>
    <property type="match status" value="1"/>
</dbReference>
<dbReference type="InterPro" id="IPR058240">
    <property type="entry name" value="rSAM_sf"/>
</dbReference>
<name>X1PJ64_9ZZZZ</name>
<feature type="non-terminal residue" evidence="6">
    <location>
        <position position="1"/>
    </location>
</feature>
<evidence type="ECO:0000313" key="6">
    <source>
        <dbReference type="EMBL" id="GAI55883.1"/>
    </source>
</evidence>
<dbReference type="Gene3D" id="3.20.20.70">
    <property type="entry name" value="Aldolase class I"/>
    <property type="match status" value="1"/>
</dbReference>
<dbReference type="GO" id="GO:0051536">
    <property type="term" value="F:iron-sulfur cluster binding"/>
    <property type="evidence" value="ECO:0007669"/>
    <property type="project" value="UniProtKB-KW"/>
</dbReference>
<dbReference type="EMBL" id="BARV01033980">
    <property type="protein sequence ID" value="GAI55883.1"/>
    <property type="molecule type" value="Genomic_DNA"/>
</dbReference>
<dbReference type="InterPro" id="IPR007197">
    <property type="entry name" value="rSAM"/>
</dbReference>
<evidence type="ECO:0000259" key="5">
    <source>
        <dbReference type="Pfam" id="PF04055"/>
    </source>
</evidence>
<dbReference type="InterPro" id="IPR013785">
    <property type="entry name" value="Aldolase_TIM"/>
</dbReference>
<feature type="domain" description="Radical SAM core" evidence="5">
    <location>
        <begin position="24"/>
        <end position="150"/>
    </location>
</feature>
<dbReference type="SUPFAM" id="SSF102114">
    <property type="entry name" value="Radical SAM enzymes"/>
    <property type="match status" value="1"/>
</dbReference>
<dbReference type="CDD" id="cd01335">
    <property type="entry name" value="Radical_SAM"/>
    <property type="match status" value="1"/>
</dbReference>
<dbReference type="InterPro" id="IPR050377">
    <property type="entry name" value="Radical_SAM_PqqE_MftC-like"/>
</dbReference>
<feature type="non-terminal residue" evidence="6">
    <location>
        <position position="245"/>
    </location>
</feature>
<evidence type="ECO:0000256" key="1">
    <source>
        <dbReference type="ARBA" id="ARBA00022691"/>
    </source>
</evidence>
<keyword evidence="1" id="KW-0949">S-adenosyl-L-methionine</keyword>
<dbReference type="Pfam" id="PF04055">
    <property type="entry name" value="Radical_SAM"/>
    <property type="match status" value="1"/>
</dbReference>
<dbReference type="AlphaFoldDB" id="X1PJ64"/>
<comment type="caution">
    <text evidence="6">The sequence shown here is derived from an EMBL/GenBank/DDBJ whole genome shotgun (WGS) entry which is preliminary data.</text>
</comment>
<evidence type="ECO:0000256" key="4">
    <source>
        <dbReference type="ARBA" id="ARBA00023014"/>
    </source>
</evidence>